<dbReference type="Proteomes" id="UP001079535">
    <property type="component" value="Unassembled WGS sequence"/>
</dbReference>
<dbReference type="EMBL" id="JAPRAY010000009">
    <property type="protein sequence ID" value="MCZ0667438.1"/>
    <property type="molecule type" value="Genomic_DNA"/>
</dbReference>
<dbReference type="RefSeq" id="WP_268803508.1">
    <property type="nucleotide sequence ID" value="NZ_JAPRAY010000009.1"/>
</dbReference>
<dbReference type="AlphaFoldDB" id="A0A9Q4F3Y8"/>
<accession>A0A9Q4F3Y8</accession>
<reference evidence="1" key="1">
    <citation type="submission" date="2022-11" db="EMBL/GenBank/DDBJ databases">
        <title>Temperate bacteriophages infecting mucin-degrading bacterium Ruminococcus gnavus from the human gut.</title>
        <authorList>
            <person name="Buttimer C."/>
        </authorList>
    </citation>
    <scope>NUCLEOTIDE SEQUENCE</scope>
    <source>
        <strain evidence="1">CCUG 49994</strain>
    </source>
</reference>
<name>A0A9Q4F3Y8_MEDGN</name>
<protein>
    <submittedName>
        <fullName evidence="1">Uncharacterized protein</fullName>
    </submittedName>
</protein>
<proteinExistence type="predicted"/>
<comment type="caution">
    <text evidence="1">The sequence shown here is derived from an EMBL/GenBank/DDBJ whole genome shotgun (WGS) entry which is preliminary data.</text>
</comment>
<evidence type="ECO:0000313" key="2">
    <source>
        <dbReference type="Proteomes" id="UP001079535"/>
    </source>
</evidence>
<evidence type="ECO:0000313" key="1">
    <source>
        <dbReference type="EMBL" id="MCZ0667438.1"/>
    </source>
</evidence>
<organism evidence="1 2">
    <name type="scientific">Mediterraneibacter gnavus</name>
    <name type="common">Ruminococcus gnavus</name>
    <dbReference type="NCBI Taxonomy" id="33038"/>
    <lineage>
        <taxon>Bacteria</taxon>
        <taxon>Bacillati</taxon>
        <taxon>Bacillota</taxon>
        <taxon>Clostridia</taxon>
        <taxon>Lachnospirales</taxon>
        <taxon>Lachnospiraceae</taxon>
        <taxon>Mediterraneibacter</taxon>
    </lineage>
</organism>
<gene>
    <name evidence="1" type="ORF">OZZ17_07760</name>
</gene>
<sequence>MGLNFWEVEELDLDVYLFMARESVIYFNSQTESGREYLENCWRMTQTKPDRQQLREKFGKKGGE</sequence>